<evidence type="ECO:0000313" key="1">
    <source>
        <dbReference type="EMBL" id="MBE6085119.1"/>
    </source>
</evidence>
<dbReference type="RefSeq" id="WP_303669219.1">
    <property type="nucleotide sequence ID" value="NZ_SVCA01000004.1"/>
</dbReference>
<name>A0A927WP85_SELRU</name>
<gene>
    <name evidence="1" type="ORF">E7203_06585</name>
</gene>
<dbReference type="SUPFAM" id="SSF52467">
    <property type="entry name" value="DHS-like NAD/FAD-binding domain"/>
    <property type="match status" value="1"/>
</dbReference>
<reference evidence="1" key="1">
    <citation type="submission" date="2019-04" db="EMBL/GenBank/DDBJ databases">
        <title>Evolution of Biomass-Degrading Anaerobic Consortia Revealed by Metagenomics.</title>
        <authorList>
            <person name="Peng X."/>
        </authorList>
    </citation>
    <scope>NUCLEOTIDE SEQUENCE</scope>
    <source>
        <strain evidence="1">SIG242</strain>
    </source>
</reference>
<dbReference type="Gene3D" id="3.40.50.1220">
    <property type="entry name" value="TPP-binding domain"/>
    <property type="match status" value="1"/>
</dbReference>
<evidence type="ECO:0000313" key="2">
    <source>
        <dbReference type="Proteomes" id="UP000772151"/>
    </source>
</evidence>
<sequence>MNKSIDENIYNENVYLEERRIIQDAESRNKLVVFVGAGISIPAGLPSWAEAIEEIQSKLGEGFQESDFLKVPQYYYNEHGKNNYTALMRKVFKFGKKLYPRPIHRKILDFRTQYIITTNYDTLLENAAIERNVIMDIIACDKDISYGIAGKKLIKMHGDFEHDNFVLKEDDYLRYSMNFRLIETYIKALIAGNIVLFIGYSFNDPDLKQIFVWVKEILGNDMPQSYIIEINEDFSSAKVDYFRNYGIKILYASEKIKNFQRDYREKNTEKMLDFLQTKTEIISQLDGVYQYLKPFKNMNYICNKYIKLALQNQKLSVSFNDIKPMDIESSKLLKNIVKSNKSRNTRQNNYKKNQQERKASDILSILRKSSISEIITQIPQENSKETLKVEKLTSLLSNNTKKMIKAIFHYDIDALKRIRDENENIISEDRPQIYLEQAFLSYYLQEYKEAHQYLKMGSRVSYHSDMYEWYFISLLNRKCLVDIVRHDKFGILPSPEKDWQESLDIDLEKVFLSLPDLGNEHNRFLRELYTFQFFYTLFPDVYHQARKVEEEASTKYFLYIGTPKFIPLEEQLKDIWWYINSNYLLLDRYREYIDIFHIYGKQILESALAPNMSDEDDNDVFGLSRSLGSVRPKVISVFSLYVIIQYMPLNEIKKVVFNSGNKTIPIGDNGRDYLLKIIPNIAKMEKNKNEELFWKILYISYHTELTERLILSIVKTLKNFVWPNIRRYSHEISGFFYYAEQYYEVKNDIANSDELHDILHQFIEDILSNLNITNTDRNIMKNICGILYAGLSLYKKLYGVFDSPVLSNLMTNDYAEIMGYIYPLLGKPKQKSVRKIVSRKKWDMNTVNIGIVRTFLRNKVITIDESLEHNILNYISNLDDDRRTTKPSKYEIGIQEVACLYVEDLLKHKESFYGIIKESGVAFAEWLIDTENFDYDKFDPEWLDCCSQNFLINLKKNKRAVQCIRRQAKEKYLKGFVNDSFIRIYFKYFAV</sequence>
<dbReference type="InterPro" id="IPR029035">
    <property type="entry name" value="DHS-like_NAD/FAD-binding_dom"/>
</dbReference>
<dbReference type="Pfam" id="PF13289">
    <property type="entry name" value="SIR2_2"/>
    <property type="match status" value="1"/>
</dbReference>
<protein>
    <recommendedName>
        <fullName evidence="3">SIR2-like domain-containing protein</fullName>
    </recommendedName>
</protein>
<dbReference type="Proteomes" id="UP000772151">
    <property type="component" value="Unassembled WGS sequence"/>
</dbReference>
<proteinExistence type="predicted"/>
<organism evidence="1 2">
    <name type="scientific">Selenomonas ruminantium</name>
    <dbReference type="NCBI Taxonomy" id="971"/>
    <lineage>
        <taxon>Bacteria</taxon>
        <taxon>Bacillati</taxon>
        <taxon>Bacillota</taxon>
        <taxon>Negativicutes</taxon>
        <taxon>Selenomonadales</taxon>
        <taxon>Selenomonadaceae</taxon>
        <taxon>Selenomonas</taxon>
    </lineage>
</organism>
<dbReference type="AlphaFoldDB" id="A0A927WP85"/>
<dbReference type="EMBL" id="SVCA01000004">
    <property type="protein sequence ID" value="MBE6085119.1"/>
    <property type="molecule type" value="Genomic_DNA"/>
</dbReference>
<accession>A0A927WP85</accession>
<comment type="caution">
    <text evidence="1">The sequence shown here is derived from an EMBL/GenBank/DDBJ whole genome shotgun (WGS) entry which is preliminary data.</text>
</comment>
<evidence type="ECO:0008006" key="3">
    <source>
        <dbReference type="Google" id="ProtNLM"/>
    </source>
</evidence>